<dbReference type="PANTHER" id="PTHR11257:SF12">
    <property type="entry name" value="EJACULATORY BULB-SPECIFIC PROTEIN 3-RELATED"/>
    <property type="match status" value="1"/>
</dbReference>
<proteinExistence type="evidence at transcript level"/>
<evidence type="ECO:0000313" key="2">
    <source>
        <dbReference type="EMBL" id="AWV63290.1"/>
    </source>
</evidence>
<accession>A0A2Z4EM55</accession>
<name>A0A2Z4EM55_MYZPE</name>
<gene>
    <name evidence="2" type="primary">CSP1</name>
</gene>
<dbReference type="PANTHER" id="PTHR11257">
    <property type="entry name" value="CHEMOSENSORY PROTEIN-RELATED"/>
    <property type="match status" value="1"/>
</dbReference>
<evidence type="ECO:0000256" key="1">
    <source>
        <dbReference type="SAM" id="MobiDB-lite"/>
    </source>
</evidence>
<organism evidence="2">
    <name type="scientific">Myzus persicae</name>
    <name type="common">Green peach aphid</name>
    <name type="synonym">Aphis persicae</name>
    <dbReference type="NCBI Taxonomy" id="13164"/>
    <lineage>
        <taxon>Eukaryota</taxon>
        <taxon>Metazoa</taxon>
        <taxon>Ecdysozoa</taxon>
        <taxon>Arthropoda</taxon>
        <taxon>Hexapoda</taxon>
        <taxon>Insecta</taxon>
        <taxon>Pterygota</taxon>
        <taxon>Neoptera</taxon>
        <taxon>Paraneoptera</taxon>
        <taxon>Hemiptera</taxon>
        <taxon>Sternorrhyncha</taxon>
        <taxon>Aphidomorpha</taxon>
        <taxon>Aphidoidea</taxon>
        <taxon>Aphididae</taxon>
        <taxon>Macrosiphini</taxon>
        <taxon>Myzus</taxon>
    </lineage>
</organism>
<feature type="compositionally biased region" description="Polar residues" evidence="1">
    <location>
        <begin position="148"/>
        <end position="158"/>
    </location>
</feature>
<dbReference type="InterPro" id="IPR005055">
    <property type="entry name" value="A10/PebIII"/>
</dbReference>
<reference evidence="2" key="1">
    <citation type="journal article" date="2018" name="Insect Mol. Biol.">
        <title>Integrative transcriptomal and genomic analysis of odorant binding proteins and chemosensory proteins in aphids.</title>
        <authorList>
            <person name="Wang Q."/>
            <person name="Zhou J.J."/>
            <person name="Liu J.T."/>
            <person name="Huang G.Z."/>
            <person name="Xu W.Y."/>
            <person name="Zhang Q."/>
            <person name="Chen J.L."/>
            <person name="Zhang Y.J."/>
            <person name="Li X.C."/>
            <person name="Gu S.H."/>
        </authorList>
    </citation>
    <scope>NUCLEOTIDE SEQUENCE</scope>
</reference>
<feature type="region of interest" description="Disordered" evidence="1">
    <location>
        <begin position="148"/>
        <end position="168"/>
    </location>
</feature>
<dbReference type="Gene3D" id="1.10.2080.10">
    <property type="entry name" value="Insect odorant-binding protein A10/Ejaculatory bulb-specific protein 3"/>
    <property type="match status" value="1"/>
</dbReference>
<sequence>MNLLAVFCYITMMCDSQLFKRLEQPAAISQVKRIEQPAMIANRIGQPTVAPRFGQPTIAPRFGLPTIAPQVGQAAITPQVGQAAIASRFGLPTVAPQVGQAAITPQVGQAAIASRFGLPTVAPQVGQAATTPQVGQAAIASRIGQNFQNANNSVSPTTDGRKTTRETSSYPTRYDFIDIEAVMNNERIIKILFNCVMNQGPCTREGLELKRIVPDAIQTECAKCNERQRKQAGKVLAHLLQYKPEYWNMLVKKFDPNNVYLKKYMADNDDDEKVSLQKLTNDTTK</sequence>
<dbReference type="EMBL" id="MG356463">
    <property type="protein sequence ID" value="AWV63290.1"/>
    <property type="molecule type" value="mRNA"/>
</dbReference>
<dbReference type="OrthoDB" id="6344725at2759"/>
<dbReference type="InterPro" id="IPR036682">
    <property type="entry name" value="OS_D_A10/PebIII_sf"/>
</dbReference>
<dbReference type="Pfam" id="PF03392">
    <property type="entry name" value="OS-D"/>
    <property type="match status" value="1"/>
</dbReference>
<protein>
    <submittedName>
        <fullName evidence="2">Chemosensory protein 1</fullName>
    </submittedName>
</protein>
<dbReference type="SUPFAM" id="SSF100910">
    <property type="entry name" value="Chemosensory protein Csp2"/>
    <property type="match status" value="1"/>
</dbReference>
<dbReference type="AlphaFoldDB" id="A0A2Z4EM55"/>